<dbReference type="OrthoDB" id="10253954at2759"/>
<feature type="region of interest" description="Disordered" evidence="1">
    <location>
        <begin position="1"/>
        <end position="52"/>
    </location>
</feature>
<dbReference type="CDD" id="cd00047">
    <property type="entry name" value="PTPc"/>
    <property type="match status" value="1"/>
</dbReference>
<dbReference type="PROSITE" id="PS50055">
    <property type="entry name" value="TYR_PHOSPHATASE_PTP"/>
    <property type="match status" value="1"/>
</dbReference>
<reference evidence="8" key="1">
    <citation type="submission" date="2016-11" db="UniProtKB">
        <authorList>
            <consortium name="WormBaseParasite"/>
        </authorList>
    </citation>
    <scope>IDENTIFICATION</scope>
</reference>
<sequence>MKKKKKKEKDKDKNKENKETTKDCTRDVTVKADVKPEKSPDGSEKKEKEKEEFGIEGQNMCRVFVKNYSAIGLHGLRKQFVDMKTVGPPDPRRSAFEANADKCRYKDIPCWDRSRVILKWPEGASDFIHANRIKHDFLNVDIICTQGPLENTIGDFWRMVWQEKVKSILMLCQVVEQGKTKCTQYYPAEVGQEMSHFGLTITCREIDNNDKNFVVTKLHVVGPGGTEKLSVRHRNWVTWPDKDVPKSPMAPFRLLQHIRREKHPVIIHCSAGVGRTGTLVALELLYRSLQNGVLPDVRSLVLELRWQRSHSVQTEDQFLYLFFSLFQLCAAKHWVPIEDIRDFCVDYDKYLELLRVHNCKNLPMELTENLRNVTLGALTPPASAPSANKAEPSPNQNEPSGTPAARIKEVRSEMYPVDQTATANPTKPT</sequence>
<dbReference type="InterPro" id="IPR052782">
    <property type="entry name" value="Oocyte-zygote_transition_reg"/>
</dbReference>
<evidence type="ECO:0000313" key="5">
    <source>
        <dbReference type="EMBL" id="CAG9130887.1"/>
    </source>
</evidence>
<dbReference type="Proteomes" id="UP000659654">
    <property type="component" value="Unassembled WGS sequence"/>
</dbReference>
<protein>
    <submittedName>
        <fullName evidence="4">(pine wood nematode) hypothetical protein</fullName>
    </submittedName>
</protein>
<dbReference type="Pfam" id="PF00102">
    <property type="entry name" value="Y_phosphatase"/>
    <property type="match status" value="1"/>
</dbReference>
<feature type="compositionally biased region" description="Polar residues" evidence="1">
    <location>
        <begin position="419"/>
        <end position="429"/>
    </location>
</feature>
<evidence type="ECO:0000259" key="2">
    <source>
        <dbReference type="PROSITE" id="PS50055"/>
    </source>
</evidence>
<dbReference type="PROSITE" id="PS50056">
    <property type="entry name" value="TYR_PHOSPHATASE_2"/>
    <property type="match status" value="1"/>
</dbReference>
<dbReference type="SMART" id="SM00404">
    <property type="entry name" value="PTPc_motif"/>
    <property type="match status" value="1"/>
</dbReference>
<accession>A0A1I7RR99</accession>
<organism evidence="6 8">
    <name type="scientific">Bursaphelenchus xylophilus</name>
    <name type="common">Pinewood nematode worm</name>
    <name type="synonym">Aphelenchoides xylophilus</name>
    <dbReference type="NCBI Taxonomy" id="6326"/>
    <lineage>
        <taxon>Eukaryota</taxon>
        <taxon>Metazoa</taxon>
        <taxon>Ecdysozoa</taxon>
        <taxon>Nematoda</taxon>
        <taxon>Chromadorea</taxon>
        <taxon>Rhabditida</taxon>
        <taxon>Tylenchina</taxon>
        <taxon>Tylenchomorpha</taxon>
        <taxon>Aphelenchoidea</taxon>
        <taxon>Aphelenchoididae</taxon>
        <taxon>Bursaphelenchus</taxon>
    </lineage>
</organism>
<dbReference type="WBParaSite" id="BXY_0324600.1">
    <property type="protein sequence ID" value="BXY_0324600.1"/>
    <property type="gene ID" value="BXY_0324600"/>
</dbReference>
<dbReference type="eggNOG" id="KOG0789">
    <property type="taxonomic scope" value="Eukaryota"/>
</dbReference>
<feature type="region of interest" description="Disordered" evidence="1">
    <location>
        <begin position="377"/>
        <end position="429"/>
    </location>
</feature>
<dbReference type="EMBL" id="CAJFDI010000006">
    <property type="protein sequence ID" value="CAD5234866.1"/>
    <property type="molecule type" value="Genomic_DNA"/>
</dbReference>
<evidence type="ECO:0000313" key="4">
    <source>
        <dbReference type="EMBL" id="CAD5234866.1"/>
    </source>
</evidence>
<keyword evidence="7" id="KW-1185">Reference proteome</keyword>
<evidence type="ECO:0000259" key="3">
    <source>
        <dbReference type="PROSITE" id="PS50056"/>
    </source>
</evidence>
<dbReference type="SUPFAM" id="SSF52799">
    <property type="entry name" value="(Phosphotyrosine protein) phosphatases II"/>
    <property type="match status" value="1"/>
</dbReference>
<evidence type="ECO:0000256" key="1">
    <source>
        <dbReference type="SAM" id="MobiDB-lite"/>
    </source>
</evidence>
<dbReference type="InterPro" id="IPR003595">
    <property type="entry name" value="Tyr_Pase_cat"/>
</dbReference>
<proteinExistence type="predicted"/>
<dbReference type="PROSITE" id="PS00383">
    <property type="entry name" value="TYR_PHOSPHATASE_1"/>
    <property type="match status" value="1"/>
</dbReference>
<feature type="domain" description="Tyrosine specific protein phosphatases" evidence="3">
    <location>
        <begin position="249"/>
        <end position="319"/>
    </location>
</feature>
<evidence type="ECO:0000313" key="6">
    <source>
        <dbReference type="Proteomes" id="UP000095284"/>
    </source>
</evidence>
<dbReference type="Proteomes" id="UP000095284">
    <property type="component" value="Unplaced"/>
</dbReference>
<dbReference type="EMBL" id="CAJFCV020000006">
    <property type="protein sequence ID" value="CAG9130887.1"/>
    <property type="molecule type" value="Genomic_DNA"/>
</dbReference>
<dbReference type="InterPro" id="IPR029021">
    <property type="entry name" value="Prot-tyrosine_phosphatase-like"/>
</dbReference>
<gene>
    <name evidence="4" type="ORF">BXYJ_LOCUS14957</name>
</gene>
<reference evidence="5" key="2">
    <citation type="submission" date="2020-08" db="EMBL/GenBank/DDBJ databases">
        <authorList>
            <person name="Kikuchi T."/>
        </authorList>
    </citation>
    <scope>NUCLEOTIDE SEQUENCE</scope>
    <source>
        <strain evidence="4">Ka4C1</strain>
    </source>
</reference>
<dbReference type="GO" id="GO:0004725">
    <property type="term" value="F:protein tyrosine phosphatase activity"/>
    <property type="evidence" value="ECO:0007669"/>
    <property type="project" value="InterPro"/>
</dbReference>
<dbReference type="PRINTS" id="PR00700">
    <property type="entry name" value="PRTYPHPHTASE"/>
</dbReference>
<feature type="compositionally biased region" description="Basic and acidic residues" evidence="1">
    <location>
        <begin position="9"/>
        <end position="52"/>
    </location>
</feature>
<dbReference type="InterPro" id="IPR016130">
    <property type="entry name" value="Tyr_Pase_AS"/>
</dbReference>
<dbReference type="SMR" id="A0A1I7RR99"/>
<dbReference type="InterPro" id="IPR000387">
    <property type="entry name" value="Tyr_Pase_dom"/>
</dbReference>
<evidence type="ECO:0000313" key="7">
    <source>
        <dbReference type="Proteomes" id="UP000659654"/>
    </source>
</evidence>
<dbReference type="Proteomes" id="UP000582659">
    <property type="component" value="Unassembled WGS sequence"/>
</dbReference>
<dbReference type="PANTHER" id="PTHR46163">
    <property type="entry name" value="TYROSINE-PROTEIN PHOSPHATASE-RELATED"/>
    <property type="match status" value="1"/>
</dbReference>
<dbReference type="SMART" id="SM00194">
    <property type="entry name" value="PTPc"/>
    <property type="match status" value="1"/>
</dbReference>
<name>A0A1I7RR99_BURXY</name>
<feature type="domain" description="Tyrosine-protein phosphatase" evidence="2">
    <location>
        <begin position="76"/>
        <end position="328"/>
    </location>
</feature>
<dbReference type="AlphaFoldDB" id="A0A1I7RR99"/>
<dbReference type="Gene3D" id="3.90.190.10">
    <property type="entry name" value="Protein tyrosine phosphatase superfamily"/>
    <property type="match status" value="1"/>
</dbReference>
<dbReference type="InterPro" id="IPR000242">
    <property type="entry name" value="PTP_cat"/>
</dbReference>
<evidence type="ECO:0000313" key="8">
    <source>
        <dbReference type="WBParaSite" id="BXY_0324600.1"/>
    </source>
</evidence>